<keyword evidence="2 7" id="KW-0812">Transmembrane</keyword>
<evidence type="ECO:0000256" key="3">
    <source>
        <dbReference type="ARBA" id="ARBA00022989"/>
    </source>
</evidence>
<accession>A0ABQ7KQ76</accession>
<dbReference type="EMBL" id="JADBGQ010000010">
    <property type="protein sequence ID" value="KAG5375611.1"/>
    <property type="molecule type" value="Genomic_DNA"/>
</dbReference>
<evidence type="ECO:0000256" key="6">
    <source>
        <dbReference type="ARBA" id="ARBA00025799"/>
    </source>
</evidence>
<dbReference type="Pfam" id="PF04178">
    <property type="entry name" value="Got1"/>
    <property type="match status" value="1"/>
</dbReference>
<name>A0ABQ7KQ76_BRACM</name>
<sequence length="178" mass="20356">MAYELTEQKKVGLGLIGFGLSFSFLGVILYFDRGLLALGNLFWLIGVGLLLGWQSTWRLFTNVNNLKGTVCFVLGLFLIFVRWPIIGIILETYGCIVLFGGFWSTVKMFLSQIPFVGWMIQYPLMVSNPRQYFPCLLPFAFRTNIQSLGYCLKFIACVPLWFAKFLSNLYEVLVEKDT</sequence>
<evidence type="ECO:0000256" key="2">
    <source>
        <dbReference type="ARBA" id="ARBA00022692"/>
    </source>
</evidence>
<feature type="transmembrane region" description="Helical" evidence="7">
    <location>
        <begin position="12"/>
        <end position="31"/>
    </location>
</feature>
<evidence type="ECO:0008006" key="10">
    <source>
        <dbReference type="Google" id="ProtNLM"/>
    </source>
</evidence>
<evidence type="ECO:0000313" key="9">
    <source>
        <dbReference type="Proteomes" id="UP000823674"/>
    </source>
</evidence>
<dbReference type="PANTHER" id="PTHR21493">
    <property type="entry name" value="CGI-141-RELATED/LIPASE CONTAINING PROTEIN"/>
    <property type="match status" value="1"/>
</dbReference>
<evidence type="ECO:0000256" key="4">
    <source>
        <dbReference type="ARBA" id="ARBA00023034"/>
    </source>
</evidence>
<evidence type="ECO:0000256" key="1">
    <source>
        <dbReference type="ARBA" id="ARBA00004653"/>
    </source>
</evidence>
<dbReference type="InterPro" id="IPR007305">
    <property type="entry name" value="Vesicle_transpt_Got1/SFT2"/>
</dbReference>
<dbReference type="InterPro" id="IPR045176">
    <property type="entry name" value="Got1"/>
</dbReference>
<gene>
    <name evidence="8" type="primary">A10p004980.1_BraROA</name>
    <name evidence="8" type="ORF">IGI04_040207</name>
</gene>
<feature type="transmembrane region" description="Helical" evidence="7">
    <location>
        <begin position="96"/>
        <end position="120"/>
    </location>
</feature>
<evidence type="ECO:0000313" key="8">
    <source>
        <dbReference type="EMBL" id="KAG5375611.1"/>
    </source>
</evidence>
<comment type="similarity">
    <text evidence="6">Belongs to the GOT1 family.</text>
</comment>
<comment type="subcellular location">
    <subcellularLocation>
        <location evidence="1">Golgi apparatus membrane</location>
        <topology evidence="1">Multi-pass membrane protein</topology>
    </subcellularLocation>
</comment>
<dbReference type="PANTHER" id="PTHR21493:SF246">
    <property type="entry name" value="GOT1_SFT2-LIKE VESCICLE TRANSPORT PROTEIN FAMILY"/>
    <property type="match status" value="1"/>
</dbReference>
<protein>
    <recommendedName>
        <fullName evidence="10">Vesicle transport protein</fullName>
    </recommendedName>
</protein>
<proteinExistence type="inferred from homology"/>
<organism evidence="8 9">
    <name type="scientific">Brassica rapa subsp. trilocularis</name>
    <dbReference type="NCBI Taxonomy" id="1813537"/>
    <lineage>
        <taxon>Eukaryota</taxon>
        <taxon>Viridiplantae</taxon>
        <taxon>Streptophyta</taxon>
        <taxon>Embryophyta</taxon>
        <taxon>Tracheophyta</taxon>
        <taxon>Spermatophyta</taxon>
        <taxon>Magnoliopsida</taxon>
        <taxon>eudicotyledons</taxon>
        <taxon>Gunneridae</taxon>
        <taxon>Pentapetalae</taxon>
        <taxon>rosids</taxon>
        <taxon>malvids</taxon>
        <taxon>Brassicales</taxon>
        <taxon>Brassicaceae</taxon>
        <taxon>Brassiceae</taxon>
        <taxon>Brassica</taxon>
    </lineage>
</organism>
<keyword evidence="4" id="KW-0333">Golgi apparatus</keyword>
<dbReference type="Proteomes" id="UP000823674">
    <property type="component" value="Chromosome A10"/>
</dbReference>
<evidence type="ECO:0000256" key="7">
    <source>
        <dbReference type="SAM" id="Phobius"/>
    </source>
</evidence>
<feature type="transmembrane region" description="Helical" evidence="7">
    <location>
        <begin position="37"/>
        <end position="57"/>
    </location>
</feature>
<reference evidence="8 9" key="1">
    <citation type="submission" date="2021-03" db="EMBL/GenBank/DDBJ databases">
        <authorList>
            <person name="King G.J."/>
            <person name="Bancroft I."/>
            <person name="Baten A."/>
            <person name="Bloomfield J."/>
            <person name="Borpatragohain P."/>
            <person name="He Z."/>
            <person name="Irish N."/>
            <person name="Irwin J."/>
            <person name="Liu K."/>
            <person name="Mauleon R.P."/>
            <person name="Moore J."/>
            <person name="Morris R."/>
            <person name="Ostergaard L."/>
            <person name="Wang B."/>
            <person name="Wells R."/>
        </authorList>
    </citation>
    <scope>NUCLEOTIDE SEQUENCE [LARGE SCALE GENOMIC DNA]</scope>
    <source>
        <strain evidence="8">R-o-18</strain>
        <tissue evidence="8">Leaf</tissue>
    </source>
</reference>
<keyword evidence="5 7" id="KW-0472">Membrane</keyword>
<keyword evidence="9" id="KW-1185">Reference proteome</keyword>
<feature type="transmembrane region" description="Helical" evidence="7">
    <location>
        <begin position="69"/>
        <end position="90"/>
    </location>
</feature>
<comment type="caution">
    <text evidence="8">The sequence shown here is derived from an EMBL/GenBank/DDBJ whole genome shotgun (WGS) entry which is preliminary data.</text>
</comment>
<evidence type="ECO:0000256" key="5">
    <source>
        <dbReference type="ARBA" id="ARBA00023136"/>
    </source>
</evidence>
<keyword evidence="3 7" id="KW-1133">Transmembrane helix</keyword>